<accession>A0AAE3ATK7</accession>
<dbReference type="RefSeq" id="WP_308451807.1">
    <property type="nucleotide sequence ID" value="NZ_JAJEPU010000039.1"/>
</dbReference>
<protein>
    <submittedName>
        <fullName evidence="11">ABC transporter ATP-binding protein</fullName>
    </submittedName>
</protein>
<evidence type="ECO:0000256" key="6">
    <source>
        <dbReference type="ARBA" id="ARBA00022741"/>
    </source>
</evidence>
<evidence type="ECO:0000313" key="11">
    <source>
        <dbReference type="EMBL" id="MCC2165518.1"/>
    </source>
</evidence>
<dbReference type="GO" id="GO:0005886">
    <property type="term" value="C:plasma membrane"/>
    <property type="evidence" value="ECO:0007669"/>
    <property type="project" value="UniProtKB-SubCell"/>
</dbReference>
<evidence type="ECO:0000256" key="4">
    <source>
        <dbReference type="ARBA" id="ARBA00022475"/>
    </source>
</evidence>
<dbReference type="PROSITE" id="PS50893">
    <property type="entry name" value="ABC_TRANSPORTER_2"/>
    <property type="match status" value="1"/>
</dbReference>
<dbReference type="InterPro" id="IPR013563">
    <property type="entry name" value="Oligopep_ABC_C"/>
</dbReference>
<gene>
    <name evidence="11" type="ORF">LKD32_11655</name>
</gene>
<dbReference type="GO" id="GO:0015833">
    <property type="term" value="P:peptide transport"/>
    <property type="evidence" value="ECO:0007669"/>
    <property type="project" value="InterPro"/>
</dbReference>
<dbReference type="AlphaFoldDB" id="A0AAE3ATK7"/>
<sequence length="328" mass="36857">MAEKILQVKNLKTYFHTQAGLVKAVNDVSFDVEKGKTLGIVGESGCGKSITSLSIMGLVEKPGKIEGGEILFAGEDLLKKTEDQMRQIRGKQIAMIFQEPMTSLNPVYTIGEQITEALLLHEHMTKRQARERGIEMLKLVKIPLPERRFDEYPHQLSGGMRQRVMIAMALCCNPEMLICDEPTTALDVTIQAQILDLINELKNETGTSVMMITHDLGVIAEVADDVMVMYAGKVVEHATCDQIFEKPMHPYTDGLMKCIPKLDDDDTKELSVIKGMVPSFDDMPKGCAFCPRCPQAREICKQKMPELVEAEGRKVRCFKYTKEWEENV</sequence>
<keyword evidence="9" id="KW-0472">Membrane</keyword>
<dbReference type="PANTHER" id="PTHR43297">
    <property type="entry name" value="OLIGOPEPTIDE TRANSPORT ATP-BINDING PROTEIN APPD"/>
    <property type="match status" value="1"/>
</dbReference>
<evidence type="ECO:0000256" key="3">
    <source>
        <dbReference type="ARBA" id="ARBA00022448"/>
    </source>
</evidence>
<dbReference type="Pfam" id="PF08352">
    <property type="entry name" value="oligo_HPY"/>
    <property type="match status" value="1"/>
</dbReference>
<dbReference type="InterPro" id="IPR017871">
    <property type="entry name" value="ABC_transporter-like_CS"/>
</dbReference>
<dbReference type="InterPro" id="IPR003593">
    <property type="entry name" value="AAA+_ATPase"/>
</dbReference>
<evidence type="ECO:0000256" key="5">
    <source>
        <dbReference type="ARBA" id="ARBA00022519"/>
    </source>
</evidence>
<reference evidence="11" key="1">
    <citation type="submission" date="2021-10" db="EMBL/GenBank/DDBJ databases">
        <title>Anaerobic single-cell dispensing facilitates the cultivation of human gut bacteria.</title>
        <authorList>
            <person name="Afrizal A."/>
        </authorList>
    </citation>
    <scope>NUCLEOTIDE SEQUENCE</scope>
    <source>
        <strain evidence="11">CLA-AA-H274</strain>
    </source>
</reference>
<dbReference type="CDD" id="cd03257">
    <property type="entry name" value="ABC_NikE_OppD_transporters"/>
    <property type="match status" value="1"/>
</dbReference>
<keyword evidence="3" id="KW-0813">Transport</keyword>
<dbReference type="Pfam" id="PF00005">
    <property type="entry name" value="ABC_tran"/>
    <property type="match status" value="1"/>
</dbReference>
<proteinExistence type="inferred from homology"/>
<evidence type="ECO:0000256" key="2">
    <source>
        <dbReference type="ARBA" id="ARBA00005417"/>
    </source>
</evidence>
<dbReference type="Gene3D" id="3.40.50.300">
    <property type="entry name" value="P-loop containing nucleotide triphosphate hydrolases"/>
    <property type="match status" value="1"/>
</dbReference>
<evidence type="ECO:0000256" key="7">
    <source>
        <dbReference type="ARBA" id="ARBA00022840"/>
    </source>
</evidence>
<dbReference type="FunFam" id="3.40.50.300:FF:000016">
    <property type="entry name" value="Oligopeptide ABC transporter ATP-binding component"/>
    <property type="match status" value="1"/>
</dbReference>
<keyword evidence="5" id="KW-0997">Cell inner membrane</keyword>
<organism evidence="11 12">
    <name type="scientific">Brotaphodocola catenula</name>
    <dbReference type="NCBI Taxonomy" id="2885361"/>
    <lineage>
        <taxon>Bacteria</taxon>
        <taxon>Bacillati</taxon>
        <taxon>Bacillota</taxon>
        <taxon>Clostridia</taxon>
        <taxon>Lachnospirales</taxon>
        <taxon>Lachnospiraceae</taxon>
        <taxon>Brotaphodocola</taxon>
    </lineage>
</organism>
<dbReference type="SMART" id="SM00382">
    <property type="entry name" value="AAA"/>
    <property type="match status" value="1"/>
</dbReference>
<dbReference type="GO" id="GO:0016887">
    <property type="term" value="F:ATP hydrolysis activity"/>
    <property type="evidence" value="ECO:0007669"/>
    <property type="project" value="InterPro"/>
</dbReference>
<evidence type="ECO:0000256" key="1">
    <source>
        <dbReference type="ARBA" id="ARBA00004202"/>
    </source>
</evidence>
<evidence type="ECO:0000259" key="10">
    <source>
        <dbReference type="PROSITE" id="PS50893"/>
    </source>
</evidence>
<dbReference type="PANTHER" id="PTHR43297:SF14">
    <property type="entry name" value="ATPASE AAA-TYPE CORE DOMAIN-CONTAINING PROTEIN"/>
    <property type="match status" value="1"/>
</dbReference>
<dbReference type="NCBIfam" id="TIGR01727">
    <property type="entry name" value="oligo_HPY"/>
    <property type="match status" value="1"/>
</dbReference>
<dbReference type="InterPro" id="IPR003439">
    <property type="entry name" value="ABC_transporter-like_ATP-bd"/>
</dbReference>
<dbReference type="InterPro" id="IPR027417">
    <property type="entry name" value="P-loop_NTPase"/>
</dbReference>
<keyword evidence="12" id="KW-1185">Reference proteome</keyword>
<dbReference type="EMBL" id="JAJEPU010000039">
    <property type="protein sequence ID" value="MCC2165518.1"/>
    <property type="molecule type" value="Genomic_DNA"/>
</dbReference>
<feature type="domain" description="ABC transporter" evidence="10">
    <location>
        <begin position="6"/>
        <end position="256"/>
    </location>
</feature>
<dbReference type="GO" id="GO:0005524">
    <property type="term" value="F:ATP binding"/>
    <property type="evidence" value="ECO:0007669"/>
    <property type="project" value="UniProtKB-KW"/>
</dbReference>
<keyword evidence="6" id="KW-0547">Nucleotide-binding</keyword>
<comment type="similarity">
    <text evidence="2">Belongs to the ABC transporter superfamily.</text>
</comment>
<dbReference type="InterPro" id="IPR050388">
    <property type="entry name" value="ABC_Ni/Peptide_Import"/>
</dbReference>
<comment type="subcellular location">
    <subcellularLocation>
        <location evidence="1">Cell membrane</location>
        <topology evidence="1">Peripheral membrane protein</topology>
    </subcellularLocation>
</comment>
<dbReference type="Proteomes" id="UP001198962">
    <property type="component" value="Unassembled WGS sequence"/>
</dbReference>
<evidence type="ECO:0000313" key="12">
    <source>
        <dbReference type="Proteomes" id="UP001198962"/>
    </source>
</evidence>
<keyword evidence="8" id="KW-1278">Translocase</keyword>
<keyword evidence="7 11" id="KW-0067">ATP-binding</keyword>
<keyword evidence="4" id="KW-1003">Cell membrane</keyword>
<evidence type="ECO:0000256" key="8">
    <source>
        <dbReference type="ARBA" id="ARBA00022967"/>
    </source>
</evidence>
<evidence type="ECO:0000256" key="9">
    <source>
        <dbReference type="ARBA" id="ARBA00023136"/>
    </source>
</evidence>
<comment type="caution">
    <text evidence="11">The sequence shown here is derived from an EMBL/GenBank/DDBJ whole genome shotgun (WGS) entry which is preliminary data.</text>
</comment>
<name>A0AAE3ATK7_9FIRM</name>
<dbReference type="SUPFAM" id="SSF52540">
    <property type="entry name" value="P-loop containing nucleoside triphosphate hydrolases"/>
    <property type="match status" value="1"/>
</dbReference>
<dbReference type="PROSITE" id="PS00211">
    <property type="entry name" value="ABC_TRANSPORTER_1"/>
    <property type="match status" value="1"/>
</dbReference>